<dbReference type="Proteomes" id="UP001164539">
    <property type="component" value="Chromosome 13"/>
</dbReference>
<evidence type="ECO:0000313" key="1">
    <source>
        <dbReference type="EMBL" id="KAJ4703620.1"/>
    </source>
</evidence>
<accession>A0ACC1X098</accession>
<gene>
    <name evidence="1" type="ORF">OWV82_023497</name>
</gene>
<sequence length="165" mass="18519">MDISNPINGTGKACPVTAIVFASPRVGDEGLKRVYSTLDDLHILRITNIRDKVPDLLRTFTWYIDVGKELKIDSKKSPCLKGNAFSHDIELYLHTVAGTQGINRGLKLVVPRCVSLLNKDTDALKDEYNAPVEWWCEKNKSMVQRNDGSWELDDHGYAPIPPSPR</sequence>
<proteinExistence type="predicted"/>
<keyword evidence="2" id="KW-1185">Reference proteome</keyword>
<comment type="caution">
    <text evidence="1">The sequence shown here is derived from an EMBL/GenBank/DDBJ whole genome shotgun (WGS) entry which is preliminary data.</text>
</comment>
<organism evidence="1 2">
    <name type="scientific">Melia azedarach</name>
    <name type="common">Chinaberry tree</name>
    <dbReference type="NCBI Taxonomy" id="155640"/>
    <lineage>
        <taxon>Eukaryota</taxon>
        <taxon>Viridiplantae</taxon>
        <taxon>Streptophyta</taxon>
        <taxon>Embryophyta</taxon>
        <taxon>Tracheophyta</taxon>
        <taxon>Spermatophyta</taxon>
        <taxon>Magnoliopsida</taxon>
        <taxon>eudicotyledons</taxon>
        <taxon>Gunneridae</taxon>
        <taxon>Pentapetalae</taxon>
        <taxon>rosids</taxon>
        <taxon>malvids</taxon>
        <taxon>Sapindales</taxon>
        <taxon>Meliaceae</taxon>
        <taxon>Melia</taxon>
    </lineage>
</organism>
<evidence type="ECO:0000313" key="2">
    <source>
        <dbReference type="Proteomes" id="UP001164539"/>
    </source>
</evidence>
<protein>
    <submittedName>
        <fullName evidence="1">Phospholipase A1</fullName>
    </submittedName>
</protein>
<name>A0ACC1X098_MELAZ</name>
<dbReference type="EMBL" id="CM051406">
    <property type="protein sequence ID" value="KAJ4703620.1"/>
    <property type="molecule type" value="Genomic_DNA"/>
</dbReference>
<reference evidence="1 2" key="1">
    <citation type="journal article" date="2023" name="Science">
        <title>Complex scaffold remodeling in plant triterpene biosynthesis.</title>
        <authorList>
            <person name="De La Pena R."/>
            <person name="Hodgson H."/>
            <person name="Liu J.C."/>
            <person name="Stephenson M.J."/>
            <person name="Martin A.C."/>
            <person name="Owen C."/>
            <person name="Harkess A."/>
            <person name="Leebens-Mack J."/>
            <person name="Jimenez L.E."/>
            <person name="Osbourn A."/>
            <person name="Sattely E.S."/>
        </authorList>
    </citation>
    <scope>NUCLEOTIDE SEQUENCE [LARGE SCALE GENOMIC DNA]</scope>
    <source>
        <strain evidence="2">cv. JPN11</strain>
        <tissue evidence="1">Leaf</tissue>
    </source>
</reference>